<dbReference type="Proteomes" id="UP001500166">
    <property type="component" value="Unassembled WGS sequence"/>
</dbReference>
<evidence type="ECO:0000313" key="2">
    <source>
        <dbReference type="EMBL" id="GAA2113654.1"/>
    </source>
</evidence>
<evidence type="ECO:0000259" key="1">
    <source>
        <dbReference type="Pfam" id="PF01636"/>
    </source>
</evidence>
<sequence>MTGIAPQGAQGVELSQAPMQFDINGERLVVRRSWPGKQGERIYECRDSLQRIRAVKEDPEFGVKLASYAKDRKLPSLQPGGELIVHRAGKRAVERTSQGFVKHLRAGKSADVAAATTTMGALAGAAGFSVPEVLETTEYSVTLSTVPGQPMMELEQDCWELAWDEWSVAWARMVQSDVGRADTWQVHDAAAEADVVATWFGNVREYDPGELADRYADRLTEVEGRVREKLLTLDDPARGIAGSAPVPAHRDLHDGQMLFDCGNRRMGLLDFDTAVLADRELDLANLEVHVDLRVLQGLLSEDMAYVARVAVAEAARAVGADAQRMEVYREATRARLVCVYAFRPQWIPVAERLLDQLG</sequence>
<reference evidence="2 3" key="1">
    <citation type="journal article" date="2019" name="Int. J. Syst. Evol. Microbiol.">
        <title>The Global Catalogue of Microorganisms (GCM) 10K type strain sequencing project: providing services to taxonomists for standard genome sequencing and annotation.</title>
        <authorList>
            <consortium name="The Broad Institute Genomics Platform"/>
            <consortium name="The Broad Institute Genome Sequencing Center for Infectious Disease"/>
            <person name="Wu L."/>
            <person name="Ma J."/>
        </authorList>
    </citation>
    <scope>NUCLEOTIDE SEQUENCE [LARGE SCALE GENOMIC DNA]</scope>
    <source>
        <strain evidence="2 3">JCM 15914</strain>
    </source>
</reference>
<dbReference type="Pfam" id="PF01636">
    <property type="entry name" value="APH"/>
    <property type="match status" value="1"/>
</dbReference>
<dbReference type="Gene3D" id="3.90.1200.10">
    <property type="match status" value="1"/>
</dbReference>
<dbReference type="SUPFAM" id="SSF56112">
    <property type="entry name" value="Protein kinase-like (PK-like)"/>
    <property type="match status" value="1"/>
</dbReference>
<dbReference type="RefSeq" id="WP_344223965.1">
    <property type="nucleotide sequence ID" value="NZ_BAAAQA010000010.1"/>
</dbReference>
<organism evidence="2 3">
    <name type="scientific">Kocuria atrinae</name>
    <dbReference type="NCBI Taxonomy" id="592377"/>
    <lineage>
        <taxon>Bacteria</taxon>
        <taxon>Bacillati</taxon>
        <taxon>Actinomycetota</taxon>
        <taxon>Actinomycetes</taxon>
        <taxon>Micrococcales</taxon>
        <taxon>Micrococcaceae</taxon>
        <taxon>Kocuria</taxon>
    </lineage>
</organism>
<dbReference type="InterPro" id="IPR002575">
    <property type="entry name" value="Aminoglycoside_PTrfase"/>
</dbReference>
<evidence type="ECO:0000313" key="3">
    <source>
        <dbReference type="Proteomes" id="UP001500166"/>
    </source>
</evidence>
<protein>
    <recommendedName>
        <fullName evidence="1">Aminoglycoside phosphotransferase domain-containing protein</fullName>
    </recommendedName>
</protein>
<gene>
    <name evidence="2" type="ORF">GCM10009824_10420</name>
</gene>
<keyword evidence="3" id="KW-1185">Reference proteome</keyword>
<comment type="caution">
    <text evidence="2">The sequence shown here is derived from an EMBL/GenBank/DDBJ whole genome shotgun (WGS) entry which is preliminary data.</text>
</comment>
<proteinExistence type="predicted"/>
<feature type="domain" description="Aminoglycoside phosphotransferase" evidence="1">
    <location>
        <begin position="103"/>
        <end position="286"/>
    </location>
</feature>
<accession>A0ABN2XNT1</accession>
<dbReference type="EMBL" id="BAAAQA010000010">
    <property type="protein sequence ID" value="GAA2113654.1"/>
    <property type="molecule type" value="Genomic_DNA"/>
</dbReference>
<dbReference type="InterPro" id="IPR011009">
    <property type="entry name" value="Kinase-like_dom_sf"/>
</dbReference>
<name>A0ABN2XNT1_9MICC</name>